<feature type="domain" description="Integrase catalytic" evidence="2">
    <location>
        <begin position="109"/>
        <end position="276"/>
    </location>
</feature>
<dbReference type="InterPro" id="IPR036397">
    <property type="entry name" value="RNaseH_sf"/>
</dbReference>
<evidence type="ECO:0000256" key="1">
    <source>
        <dbReference type="SAM" id="MobiDB-lite"/>
    </source>
</evidence>
<dbReference type="InterPro" id="IPR012337">
    <property type="entry name" value="RNaseH-like_sf"/>
</dbReference>
<proteinExistence type="predicted"/>
<evidence type="ECO:0000259" key="2">
    <source>
        <dbReference type="PROSITE" id="PS50994"/>
    </source>
</evidence>
<name>A0A4S8N962_9ACTN</name>
<feature type="region of interest" description="Disordered" evidence="1">
    <location>
        <begin position="263"/>
        <end position="288"/>
    </location>
</feature>
<dbReference type="GO" id="GO:0003676">
    <property type="term" value="F:nucleic acid binding"/>
    <property type="evidence" value="ECO:0007669"/>
    <property type="project" value="InterPro"/>
</dbReference>
<comment type="caution">
    <text evidence="3">The sequence shown here is derived from an EMBL/GenBank/DDBJ whole genome shotgun (WGS) entry which is preliminary data.</text>
</comment>
<evidence type="ECO:0000313" key="3">
    <source>
        <dbReference type="EMBL" id="THV11234.1"/>
    </source>
</evidence>
<evidence type="ECO:0000313" key="4">
    <source>
        <dbReference type="Proteomes" id="UP000307087"/>
    </source>
</evidence>
<reference evidence="3 4" key="1">
    <citation type="journal article" date="2009" name="Int. J. Syst. Evol. Microbiol.">
        <title>Nocardioides caeni sp. nov., isolated from wastewater.</title>
        <authorList>
            <person name="Yoon J.H."/>
            <person name="Kang S.J."/>
            <person name="Park S."/>
            <person name="Kim W."/>
            <person name="Oh T.K."/>
        </authorList>
    </citation>
    <scope>NUCLEOTIDE SEQUENCE [LARGE SCALE GENOMIC DNA]</scope>
    <source>
        <strain evidence="3 4">DSM 23134</strain>
    </source>
</reference>
<dbReference type="Proteomes" id="UP000307087">
    <property type="component" value="Unassembled WGS sequence"/>
</dbReference>
<dbReference type="RefSeq" id="WP_136563356.1">
    <property type="nucleotide sequence ID" value="NZ_BAABLS010000006.1"/>
</dbReference>
<dbReference type="Pfam" id="PF13683">
    <property type="entry name" value="rve_3"/>
    <property type="match status" value="1"/>
</dbReference>
<protein>
    <submittedName>
        <fullName evidence="3">Transposase family protein</fullName>
    </submittedName>
</protein>
<dbReference type="PROSITE" id="PS50994">
    <property type="entry name" value="INTEGRASE"/>
    <property type="match status" value="1"/>
</dbReference>
<dbReference type="InterPro" id="IPR001584">
    <property type="entry name" value="Integrase_cat-core"/>
</dbReference>
<dbReference type="GO" id="GO:0015074">
    <property type="term" value="P:DNA integration"/>
    <property type="evidence" value="ECO:0007669"/>
    <property type="project" value="InterPro"/>
</dbReference>
<dbReference type="EMBL" id="STGW01000008">
    <property type="protein sequence ID" value="THV11234.1"/>
    <property type="molecule type" value="Genomic_DNA"/>
</dbReference>
<organism evidence="3 4">
    <name type="scientific">Nocardioides caeni</name>
    <dbReference type="NCBI Taxonomy" id="574700"/>
    <lineage>
        <taxon>Bacteria</taxon>
        <taxon>Bacillati</taxon>
        <taxon>Actinomycetota</taxon>
        <taxon>Actinomycetes</taxon>
        <taxon>Propionibacteriales</taxon>
        <taxon>Nocardioidaceae</taxon>
        <taxon>Nocardioides</taxon>
    </lineage>
</organism>
<sequence length="373" mass="41629">MSKARVAVLKVVTNELTVTDAAERYGFSRRHLHPGNATSTELRELIIELRLKLTSAGLDAGPVTIAWHLAQAGHTPPPSTSTIRRILHAADLVVPEPRKRPRSSYHRFEAAQPNECWQSDFTHWRLADGTDVEILNWLDDHSRYLLACTVHTPVTGDIVVTQFLETCNTHGIPASTLTDNGRVYTARFGGGKNAFEYTLAALGVTQKNGAANHPQTQGKVERLHQTQKRWLAGQPVATTPADLQAQLDRFRTIYNEQRPHRALDRATPAQAYAARPKATPPADQDQPAGHYRLRYDHVDTWGKVSFRRAGKMHHLGVGYAHRGTRILAIADDTNVTVINLATGEILSHHDIDPTKHYWRNTQRTPGRWPGVPT</sequence>
<dbReference type="OrthoDB" id="52928at2"/>
<gene>
    <name evidence="3" type="ORF">E9934_13165</name>
</gene>
<dbReference type="PANTHER" id="PTHR35004">
    <property type="entry name" value="TRANSPOSASE RV3428C-RELATED"/>
    <property type="match status" value="1"/>
</dbReference>
<accession>A0A4S8N962</accession>
<dbReference type="SUPFAM" id="SSF53098">
    <property type="entry name" value="Ribonuclease H-like"/>
    <property type="match status" value="1"/>
</dbReference>
<dbReference type="AlphaFoldDB" id="A0A4S8N962"/>
<dbReference type="Gene3D" id="3.30.420.10">
    <property type="entry name" value="Ribonuclease H-like superfamily/Ribonuclease H"/>
    <property type="match status" value="1"/>
</dbReference>
<dbReference type="PANTHER" id="PTHR35004:SF7">
    <property type="entry name" value="INTEGRASE PROTEIN"/>
    <property type="match status" value="1"/>
</dbReference>
<keyword evidence="4" id="KW-1185">Reference proteome</keyword>